<dbReference type="CDD" id="cd03451">
    <property type="entry name" value="FkbR2"/>
    <property type="match status" value="2"/>
</dbReference>
<organism evidence="1 2">
    <name type="scientific">Hoeflea ulvae</name>
    <dbReference type="NCBI Taxonomy" id="2983764"/>
    <lineage>
        <taxon>Bacteria</taxon>
        <taxon>Pseudomonadati</taxon>
        <taxon>Pseudomonadota</taxon>
        <taxon>Alphaproteobacteria</taxon>
        <taxon>Hyphomicrobiales</taxon>
        <taxon>Rhizobiaceae</taxon>
        <taxon>Hoeflea</taxon>
    </lineage>
</organism>
<name>A0ABT3YLN8_9HYPH</name>
<dbReference type="Proteomes" id="UP001081283">
    <property type="component" value="Unassembled WGS sequence"/>
</dbReference>
<protein>
    <submittedName>
        <fullName evidence="1">MaoC family dehydratase</fullName>
    </submittedName>
</protein>
<dbReference type="InterPro" id="IPR016790">
    <property type="entry name" value="Thiol_ester_hydratase_Rv0216"/>
</dbReference>
<dbReference type="SUPFAM" id="SSF54637">
    <property type="entry name" value="Thioesterase/thiol ester dehydrase-isomerase"/>
    <property type="match status" value="2"/>
</dbReference>
<comment type="caution">
    <text evidence="1">The sequence shown here is derived from an EMBL/GenBank/DDBJ whole genome shotgun (WGS) entry which is preliminary data.</text>
</comment>
<dbReference type="Pfam" id="PF19315">
    <property type="entry name" value="MC_hydratase"/>
    <property type="match status" value="1"/>
</dbReference>
<dbReference type="InterPro" id="IPR029069">
    <property type="entry name" value="HotDog_dom_sf"/>
</dbReference>
<dbReference type="PANTHER" id="PTHR43664">
    <property type="entry name" value="MONOAMINE OXIDASE-RELATED"/>
    <property type="match status" value="1"/>
</dbReference>
<dbReference type="Gene3D" id="3.10.129.10">
    <property type="entry name" value="Hotdog Thioesterase"/>
    <property type="match status" value="1"/>
</dbReference>
<dbReference type="PIRSF" id="PIRSF021494">
    <property type="entry name" value="Rv0216_prd"/>
    <property type="match status" value="1"/>
</dbReference>
<dbReference type="InterPro" id="IPR048274">
    <property type="entry name" value="MC_hydratase"/>
</dbReference>
<evidence type="ECO:0000313" key="2">
    <source>
        <dbReference type="Proteomes" id="UP001081283"/>
    </source>
</evidence>
<dbReference type="PANTHER" id="PTHR43664:SF1">
    <property type="entry name" value="BETA-METHYLMALYL-COA DEHYDRATASE"/>
    <property type="match status" value="1"/>
</dbReference>
<keyword evidence="2" id="KW-1185">Reference proteome</keyword>
<accession>A0ABT3YLN8</accession>
<dbReference type="RefSeq" id="WP_267614635.1">
    <property type="nucleotide sequence ID" value="NZ_JAOVZQ010000001.1"/>
</dbReference>
<gene>
    <name evidence="1" type="ORF">OEG82_22755</name>
</gene>
<reference evidence="1" key="1">
    <citation type="submission" date="2022-10" db="EMBL/GenBank/DDBJ databases">
        <title>Hoeflea sp. J2-29, isolated from marine algae.</title>
        <authorList>
            <person name="Kristyanto S."/>
            <person name="Kim J.M."/>
            <person name="Jeon C.O."/>
        </authorList>
    </citation>
    <scope>NUCLEOTIDE SEQUENCE</scope>
    <source>
        <strain evidence="1">J2-29</strain>
    </source>
</reference>
<evidence type="ECO:0000313" key="1">
    <source>
        <dbReference type="EMBL" id="MCY0096811.1"/>
    </source>
</evidence>
<dbReference type="EMBL" id="JAOVZQ010000001">
    <property type="protein sequence ID" value="MCY0096811.1"/>
    <property type="molecule type" value="Genomic_DNA"/>
</dbReference>
<dbReference type="InterPro" id="IPR052342">
    <property type="entry name" value="MCH/BMMD"/>
</dbReference>
<sequence length="357" mass="38756">MTKASRGNFFEDFRPGMEISHAVPRTVTTGDVSLYSALHGMRFPVQSSDAFAQSCGLRQAPIDNLLLFHVIFGKTVPDVSLNAVANLGYAECRFLAPAWPGDSFHARSEVIGVRENSNGSTGIVYVRSTGYNQHDDAVLSFVRWVMVNKRDKASPAPQGVVPQLADIVPGDELVVPASLDFSGYDRRLAGSTDGFDDYKIGEKIDHIDGMTIEEAEHQIATRLYQNTAKGHFDAVLQQSSRFGRRIVYGGHVMNLARSLSFNGLANAAFVAAINGGRHVNPAASGDTVYCWSEVLDKHVVAGRTDVGALRVRTVATKDVSCAGFPDPQMEEAASVLLDLDYWVLMPRFGESGRGDGQ</sequence>
<proteinExistence type="predicted"/>